<feature type="compositionally biased region" description="Acidic residues" evidence="1">
    <location>
        <begin position="477"/>
        <end position="488"/>
    </location>
</feature>
<feature type="region of interest" description="Disordered" evidence="1">
    <location>
        <begin position="471"/>
        <end position="497"/>
    </location>
</feature>
<dbReference type="PANTHER" id="PTHR33112:SF12">
    <property type="entry name" value="HETEROKARYON INCOMPATIBILITY DOMAIN-CONTAINING PROTEIN"/>
    <property type="match status" value="1"/>
</dbReference>
<feature type="domain" description="Heterokaryon incompatibility" evidence="2">
    <location>
        <begin position="101"/>
        <end position="231"/>
    </location>
</feature>
<gene>
    <name evidence="3" type="ORF">XA68_13716</name>
</gene>
<feature type="compositionally biased region" description="Basic and acidic residues" evidence="1">
    <location>
        <begin position="27"/>
        <end position="37"/>
    </location>
</feature>
<dbReference type="EMBL" id="LAZP02000295">
    <property type="protein sequence ID" value="PFH58399.1"/>
    <property type="molecule type" value="Genomic_DNA"/>
</dbReference>
<comment type="caution">
    <text evidence="3">The sequence shown here is derived from an EMBL/GenBank/DDBJ whole genome shotgun (WGS) entry which is preliminary data.</text>
</comment>
<dbReference type="PANTHER" id="PTHR33112">
    <property type="entry name" value="DOMAIN PROTEIN, PUTATIVE-RELATED"/>
    <property type="match status" value="1"/>
</dbReference>
<keyword evidence="4" id="KW-1185">Reference proteome</keyword>
<dbReference type="Proteomes" id="UP000037136">
    <property type="component" value="Unassembled WGS sequence"/>
</dbReference>
<sequence length="633" mass="70995">MPESPQPKRRSFAGRLLGSFRQARRDVVTDSLTRRDSSAGQSNSTSSPLVHIRQWLEACNVHHGSHCRDVDSVPTGWRPRRLVDVVERRVACPTPGERWEYAALSYVAGVRGLKPSRLLASSVEAFQLALPDGAVPATFGDAIWLTRKLGLRYLWIDRLCIVGDDADDVADHVRHMAFVFANAHVTVVAAHGDADTGLLALDPRRARPSAQDHDELVRTSRWNMRCWTLQERMYSRRAVYLFEDSISWECHCEVWHGSQSPRGKRPACVDGVPSASLCWAHAPWPDLDEFSRVAADYSARSLTLVDDTLPALMGITHVLSRVFSGGFVYGMPLLFMDAALLWRPQAMIRRRAVSRPPYVPSWAWMGWWFDGIPADLTLWRASADYVDETRAAKRSRGPERFRASHSFRLKPMVAWHLTDGMQTVPIASTGLRHRELRSRRSSGAPLPPGWSRSGSHFRHESDAHAVFRYPVPMEAPPEGDEATDEDDGGGPPLPGPLLSFRTTSAMFEVDYAISMVLRDKANPPMAVGNIWSKSNKWIGELRSHDGWLGVQTSNYDGAERLEFIAISSATERRGSYVFSADRFEEVMDADEVIDIVNVLWIERIADVAYRRGLGHIVQQAWEAEAVQVDVLLG</sequence>
<feature type="region of interest" description="Disordered" evidence="1">
    <location>
        <begin position="27"/>
        <end position="46"/>
    </location>
</feature>
<dbReference type="AlphaFoldDB" id="A0A2A9PAG0"/>
<dbReference type="OrthoDB" id="2975793at2759"/>
<protein>
    <recommendedName>
        <fullName evidence="2">Heterokaryon incompatibility domain-containing protein</fullName>
    </recommendedName>
</protein>
<evidence type="ECO:0000256" key="1">
    <source>
        <dbReference type="SAM" id="MobiDB-lite"/>
    </source>
</evidence>
<name>A0A2A9PAG0_OPHUN</name>
<dbReference type="Pfam" id="PF06985">
    <property type="entry name" value="HET"/>
    <property type="match status" value="1"/>
</dbReference>
<reference evidence="3 4" key="1">
    <citation type="journal article" date="2015" name="BMC Genomics">
        <title>Gene expression during zombie ant biting behavior reflects the complexity underlying fungal parasitic behavioral manipulation.</title>
        <authorList>
            <person name="de Bekker C."/>
            <person name="Ohm R.A."/>
            <person name="Loreto R.G."/>
            <person name="Sebastian A."/>
            <person name="Albert I."/>
            <person name="Merrow M."/>
            <person name="Brachmann A."/>
            <person name="Hughes D.P."/>
        </authorList>
    </citation>
    <scope>NUCLEOTIDE SEQUENCE [LARGE SCALE GENOMIC DNA]</scope>
    <source>
        <strain evidence="3 4">SC16a</strain>
    </source>
</reference>
<evidence type="ECO:0000313" key="3">
    <source>
        <dbReference type="EMBL" id="PFH58399.1"/>
    </source>
</evidence>
<reference evidence="3 4" key="2">
    <citation type="journal article" date="2017" name="Sci. Rep.">
        <title>Ant-infecting Ophiocordyceps genomes reveal a high diversity of potential behavioral manipulation genes and a possible major role for enterotoxins.</title>
        <authorList>
            <person name="de Bekker C."/>
            <person name="Ohm R.A."/>
            <person name="Evans H.C."/>
            <person name="Brachmann A."/>
            <person name="Hughes D.P."/>
        </authorList>
    </citation>
    <scope>NUCLEOTIDE SEQUENCE [LARGE SCALE GENOMIC DNA]</scope>
    <source>
        <strain evidence="3 4">SC16a</strain>
    </source>
</reference>
<evidence type="ECO:0000259" key="2">
    <source>
        <dbReference type="Pfam" id="PF06985"/>
    </source>
</evidence>
<accession>A0A2A9PAG0</accession>
<proteinExistence type="predicted"/>
<feature type="region of interest" description="Disordered" evidence="1">
    <location>
        <begin position="437"/>
        <end position="456"/>
    </location>
</feature>
<dbReference type="InterPro" id="IPR010730">
    <property type="entry name" value="HET"/>
</dbReference>
<organism evidence="3 4">
    <name type="scientific">Ophiocordyceps unilateralis</name>
    <name type="common">Zombie-ant fungus</name>
    <name type="synonym">Torrubia unilateralis</name>
    <dbReference type="NCBI Taxonomy" id="268505"/>
    <lineage>
        <taxon>Eukaryota</taxon>
        <taxon>Fungi</taxon>
        <taxon>Dikarya</taxon>
        <taxon>Ascomycota</taxon>
        <taxon>Pezizomycotina</taxon>
        <taxon>Sordariomycetes</taxon>
        <taxon>Hypocreomycetidae</taxon>
        <taxon>Hypocreales</taxon>
        <taxon>Ophiocordycipitaceae</taxon>
        <taxon>Ophiocordyceps</taxon>
    </lineage>
</organism>
<dbReference type="STRING" id="268505.A0A2A9PAG0"/>
<evidence type="ECO:0000313" key="4">
    <source>
        <dbReference type="Proteomes" id="UP000037136"/>
    </source>
</evidence>